<dbReference type="GO" id="GO:0005524">
    <property type="term" value="F:ATP binding"/>
    <property type="evidence" value="ECO:0007669"/>
    <property type="project" value="UniProtKB-KW"/>
</dbReference>
<keyword evidence="2" id="KW-0067">ATP-binding</keyword>
<dbReference type="InterPro" id="IPR040198">
    <property type="entry name" value="Fido_containing"/>
</dbReference>
<dbReference type="Gene3D" id="1.10.3290.10">
    <property type="entry name" value="Fido-like domain"/>
    <property type="match status" value="1"/>
</dbReference>
<dbReference type="SUPFAM" id="SSF140931">
    <property type="entry name" value="Fic-like"/>
    <property type="match status" value="1"/>
</dbReference>
<accession>A0A914H876</accession>
<dbReference type="Pfam" id="PF02661">
    <property type="entry name" value="Fic"/>
    <property type="match status" value="1"/>
</dbReference>
<dbReference type="PANTHER" id="PTHR13504:SF38">
    <property type="entry name" value="FIDO DOMAIN-CONTAINING PROTEIN"/>
    <property type="match status" value="1"/>
</dbReference>
<dbReference type="Proteomes" id="UP000887572">
    <property type="component" value="Unplaced"/>
</dbReference>
<evidence type="ECO:0000259" key="3">
    <source>
        <dbReference type="PROSITE" id="PS51459"/>
    </source>
</evidence>
<sequence>MRRPGLSLNQMGQIRAHQQLLQQAAQMRNQIQQRPSSPFEGDAQFFGVLNRIVGPITRETLLSLHRIVMAGGRLQEKSVERLVAQFCNELNNALAAVAAREEEATTVAAWRIHVALHPFHDGKGRTSRLLMNLVLTRAGLAPLILPSESRARYNELLRASHYGRLVEFLWFITFQHQSRVNMELFSNRLGSKSLMISDYPENPNLCYTWTCAGKKSEDGQQRYVCTGCRRIRDKKEVPSDAKLPARKATESGWMDEGSKYAHFCQPIQRTKILGIEERRKVQAELALGSRENTASAKVRIECRVAQKYSDKPQDERTKIRDHACVSHADEENAVAIDEGRQPPPRPFALTEEIDGDIAYQKQHITNFLNTDFDEDQFHEAMTQYYGRIGRLIGFNPVRRAEVEEIMMDESARELAEASLDENGLLAALSDAEDVENVAPQFDEEVDVVV</sequence>
<feature type="domain" description="Fido" evidence="3">
    <location>
        <begin position="56"/>
        <end position="174"/>
    </location>
</feature>
<reference evidence="5" key="1">
    <citation type="submission" date="2022-11" db="UniProtKB">
        <authorList>
            <consortium name="WormBaseParasite"/>
        </authorList>
    </citation>
    <scope>IDENTIFICATION</scope>
</reference>
<name>A0A914H876_GLORO</name>
<evidence type="ECO:0000313" key="4">
    <source>
        <dbReference type="Proteomes" id="UP000887572"/>
    </source>
</evidence>
<proteinExistence type="predicted"/>
<dbReference type="PANTHER" id="PTHR13504">
    <property type="entry name" value="FIDO DOMAIN-CONTAINING PROTEIN DDB_G0283145"/>
    <property type="match status" value="1"/>
</dbReference>
<dbReference type="InterPro" id="IPR036597">
    <property type="entry name" value="Fido-like_dom_sf"/>
</dbReference>
<keyword evidence="4" id="KW-1185">Reference proteome</keyword>
<dbReference type="InterPro" id="IPR003812">
    <property type="entry name" value="Fido"/>
</dbReference>
<evidence type="ECO:0000313" key="5">
    <source>
        <dbReference type="WBParaSite" id="Gr19_v10_g14628.t1"/>
    </source>
</evidence>
<feature type="active site" evidence="1">
    <location>
        <position position="117"/>
    </location>
</feature>
<dbReference type="WBParaSite" id="Gr19_v10_g14628.t1">
    <property type="protein sequence ID" value="Gr19_v10_g14628.t1"/>
    <property type="gene ID" value="Gr19_v10_g14628"/>
</dbReference>
<organism evidence="4 5">
    <name type="scientific">Globodera rostochiensis</name>
    <name type="common">Golden nematode worm</name>
    <name type="synonym">Heterodera rostochiensis</name>
    <dbReference type="NCBI Taxonomy" id="31243"/>
    <lineage>
        <taxon>Eukaryota</taxon>
        <taxon>Metazoa</taxon>
        <taxon>Ecdysozoa</taxon>
        <taxon>Nematoda</taxon>
        <taxon>Chromadorea</taxon>
        <taxon>Rhabditida</taxon>
        <taxon>Tylenchina</taxon>
        <taxon>Tylenchomorpha</taxon>
        <taxon>Tylenchoidea</taxon>
        <taxon>Heteroderidae</taxon>
        <taxon>Heteroderinae</taxon>
        <taxon>Globodera</taxon>
    </lineage>
</organism>
<keyword evidence="2" id="KW-0547">Nucleotide-binding</keyword>
<feature type="binding site" evidence="2">
    <location>
        <begin position="121"/>
        <end position="128"/>
    </location>
    <ligand>
        <name>ATP</name>
        <dbReference type="ChEBI" id="CHEBI:30616"/>
    </ligand>
</feature>
<dbReference type="AlphaFoldDB" id="A0A914H876"/>
<evidence type="ECO:0000256" key="1">
    <source>
        <dbReference type="PIRSR" id="PIRSR640198-1"/>
    </source>
</evidence>
<evidence type="ECO:0000256" key="2">
    <source>
        <dbReference type="PIRSR" id="PIRSR640198-2"/>
    </source>
</evidence>
<dbReference type="PROSITE" id="PS51459">
    <property type="entry name" value="FIDO"/>
    <property type="match status" value="1"/>
</dbReference>
<protein>
    <submittedName>
        <fullName evidence="5">Fido domain-containing protein</fullName>
    </submittedName>
</protein>